<dbReference type="Pfam" id="PF00550">
    <property type="entry name" value="PP-binding"/>
    <property type="match status" value="1"/>
</dbReference>
<evidence type="ECO:0000259" key="3">
    <source>
        <dbReference type="PROSITE" id="PS50075"/>
    </source>
</evidence>
<reference evidence="4 5" key="1">
    <citation type="submission" date="2021-12" db="EMBL/GenBank/DDBJ databases">
        <title>Discovery of the Pendulisporaceae a myxobacterial family with distinct sporulation behavior and unique specialized metabolism.</title>
        <authorList>
            <person name="Garcia R."/>
            <person name="Popoff A."/>
            <person name="Bader C.D."/>
            <person name="Loehr J."/>
            <person name="Walesch S."/>
            <person name="Walt C."/>
            <person name="Boldt J."/>
            <person name="Bunk B."/>
            <person name="Haeckl F.J.F.P.J."/>
            <person name="Gunesch A.P."/>
            <person name="Birkelbach J."/>
            <person name="Nuebel U."/>
            <person name="Pietschmann T."/>
            <person name="Bach T."/>
            <person name="Mueller R."/>
        </authorList>
    </citation>
    <scope>NUCLEOTIDE SEQUENCE [LARGE SCALE GENOMIC DNA]</scope>
    <source>
        <strain evidence="4 5">MSr12523</strain>
    </source>
</reference>
<accession>A0ABZ2KSS2</accession>
<name>A0ABZ2KSS2_9BACT</name>
<keyword evidence="5" id="KW-1185">Reference proteome</keyword>
<dbReference type="SUPFAM" id="SSF47336">
    <property type="entry name" value="ACP-like"/>
    <property type="match status" value="1"/>
</dbReference>
<organism evidence="4 5">
    <name type="scientific">Pendulispora brunnea</name>
    <dbReference type="NCBI Taxonomy" id="2905690"/>
    <lineage>
        <taxon>Bacteria</taxon>
        <taxon>Pseudomonadati</taxon>
        <taxon>Myxococcota</taxon>
        <taxon>Myxococcia</taxon>
        <taxon>Myxococcales</taxon>
        <taxon>Sorangiineae</taxon>
        <taxon>Pendulisporaceae</taxon>
        <taxon>Pendulispora</taxon>
    </lineage>
</organism>
<evidence type="ECO:0000313" key="4">
    <source>
        <dbReference type="EMBL" id="WXB00359.1"/>
    </source>
</evidence>
<dbReference type="InterPro" id="IPR020806">
    <property type="entry name" value="PKS_PP-bd"/>
</dbReference>
<keyword evidence="1" id="KW-0596">Phosphopantetheine</keyword>
<dbReference type="Gene3D" id="1.10.1200.10">
    <property type="entry name" value="ACP-like"/>
    <property type="match status" value="1"/>
</dbReference>
<dbReference type="EMBL" id="CP089982">
    <property type="protein sequence ID" value="WXB00359.1"/>
    <property type="molecule type" value="Genomic_DNA"/>
</dbReference>
<dbReference type="Proteomes" id="UP001379533">
    <property type="component" value="Chromosome"/>
</dbReference>
<evidence type="ECO:0000256" key="2">
    <source>
        <dbReference type="ARBA" id="ARBA00022553"/>
    </source>
</evidence>
<dbReference type="InterPro" id="IPR036736">
    <property type="entry name" value="ACP-like_sf"/>
</dbReference>
<proteinExistence type="predicted"/>
<gene>
    <name evidence="4" type="ORF">LZC95_20875</name>
</gene>
<evidence type="ECO:0000313" key="5">
    <source>
        <dbReference type="Proteomes" id="UP001379533"/>
    </source>
</evidence>
<dbReference type="PROSITE" id="PS50075">
    <property type="entry name" value="CARRIER"/>
    <property type="match status" value="1"/>
</dbReference>
<dbReference type="SMART" id="SM00823">
    <property type="entry name" value="PKS_PP"/>
    <property type="match status" value="1"/>
</dbReference>
<keyword evidence="2" id="KW-0597">Phosphoprotein</keyword>
<protein>
    <submittedName>
        <fullName evidence="4">Acyl carrier protein</fullName>
    </submittedName>
</protein>
<dbReference type="InterPro" id="IPR009081">
    <property type="entry name" value="PP-bd_ACP"/>
</dbReference>
<feature type="domain" description="Carrier" evidence="3">
    <location>
        <begin position="1"/>
        <end position="65"/>
    </location>
</feature>
<evidence type="ECO:0000256" key="1">
    <source>
        <dbReference type="ARBA" id="ARBA00022450"/>
    </source>
</evidence>
<sequence>MLGAAGPLPESIPRKKPLREMGVDSFMAVRLRHALQDASGERLPASLLFNYSTIEALAEHLTVRWASARPAMASLRGSEIVARLKDMSEDEAQTFLAAVKS</sequence>